<feature type="transmembrane region" description="Helical" evidence="7">
    <location>
        <begin position="18"/>
        <end position="35"/>
    </location>
</feature>
<accession>A0A5C5GBX2</accession>
<feature type="transmembrane region" description="Helical" evidence="7">
    <location>
        <begin position="365"/>
        <end position="382"/>
    </location>
</feature>
<feature type="transmembrane region" description="Helical" evidence="7">
    <location>
        <begin position="42"/>
        <end position="59"/>
    </location>
</feature>
<reference evidence="10 11" key="1">
    <citation type="submission" date="2019-06" db="EMBL/GenBank/DDBJ databases">
        <title>Genome of new Rhodobacteraceae sp. SM1903.</title>
        <authorList>
            <person name="Ren X."/>
        </authorList>
    </citation>
    <scope>NUCLEOTIDE SEQUENCE [LARGE SCALE GENOMIC DNA]</scope>
    <source>
        <strain evidence="10 11">SM1903</strain>
    </source>
</reference>
<evidence type="ECO:0000256" key="5">
    <source>
        <dbReference type="ARBA" id="ARBA00023136"/>
    </source>
</evidence>
<feature type="transmembrane region" description="Helical" evidence="7">
    <location>
        <begin position="324"/>
        <end position="353"/>
    </location>
</feature>
<feature type="domain" description="DUF4131" evidence="9">
    <location>
        <begin position="44"/>
        <end position="193"/>
    </location>
</feature>
<dbReference type="NCBIfam" id="TIGR00360">
    <property type="entry name" value="ComEC_N-term"/>
    <property type="match status" value="1"/>
</dbReference>
<feature type="transmembrane region" description="Helical" evidence="7">
    <location>
        <begin position="423"/>
        <end position="449"/>
    </location>
</feature>
<evidence type="ECO:0000256" key="6">
    <source>
        <dbReference type="SAM" id="MobiDB-lite"/>
    </source>
</evidence>
<evidence type="ECO:0000256" key="2">
    <source>
        <dbReference type="ARBA" id="ARBA00022475"/>
    </source>
</evidence>
<feature type="domain" description="ComEC/Rec2-related protein" evidence="8">
    <location>
        <begin position="235"/>
        <end position="510"/>
    </location>
</feature>
<evidence type="ECO:0000256" key="1">
    <source>
        <dbReference type="ARBA" id="ARBA00004651"/>
    </source>
</evidence>
<feature type="region of interest" description="Disordered" evidence="6">
    <location>
        <begin position="662"/>
        <end position="681"/>
    </location>
</feature>
<evidence type="ECO:0000256" key="7">
    <source>
        <dbReference type="SAM" id="Phobius"/>
    </source>
</evidence>
<keyword evidence="4 7" id="KW-1133">Transmembrane helix</keyword>
<evidence type="ECO:0000259" key="9">
    <source>
        <dbReference type="Pfam" id="PF13567"/>
    </source>
</evidence>
<evidence type="ECO:0000313" key="10">
    <source>
        <dbReference type="EMBL" id="TNY32282.1"/>
    </source>
</evidence>
<dbReference type="PANTHER" id="PTHR30619:SF1">
    <property type="entry name" value="RECOMBINATION PROTEIN 2"/>
    <property type="match status" value="1"/>
</dbReference>
<dbReference type="InterPro" id="IPR052159">
    <property type="entry name" value="Competence_DNA_uptake"/>
</dbReference>
<feature type="transmembrane region" description="Helical" evidence="7">
    <location>
        <begin position="259"/>
        <end position="285"/>
    </location>
</feature>
<name>A0A5C5GBX2_9RHOB</name>
<dbReference type="Proteomes" id="UP000314011">
    <property type="component" value="Unassembled WGS sequence"/>
</dbReference>
<dbReference type="OrthoDB" id="9790149at2"/>
<dbReference type="InterPro" id="IPR025405">
    <property type="entry name" value="DUF4131"/>
</dbReference>
<comment type="caution">
    <text evidence="10">The sequence shown here is derived from an EMBL/GenBank/DDBJ whole genome shotgun (WGS) entry which is preliminary data.</text>
</comment>
<evidence type="ECO:0000256" key="3">
    <source>
        <dbReference type="ARBA" id="ARBA00022692"/>
    </source>
</evidence>
<dbReference type="Pfam" id="PF13567">
    <property type="entry name" value="DUF4131"/>
    <property type="match status" value="1"/>
</dbReference>
<feature type="transmembrane region" description="Helical" evidence="7">
    <location>
        <begin position="65"/>
        <end position="85"/>
    </location>
</feature>
<dbReference type="InterPro" id="IPR004477">
    <property type="entry name" value="ComEC_N"/>
</dbReference>
<dbReference type="EMBL" id="VFFF01000001">
    <property type="protein sequence ID" value="TNY32282.1"/>
    <property type="molecule type" value="Genomic_DNA"/>
</dbReference>
<protein>
    <submittedName>
        <fullName evidence="10">ComEC family competence protein</fullName>
    </submittedName>
</protein>
<evidence type="ECO:0000313" key="11">
    <source>
        <dbReference type="Proteomes" id="UP000314011"/>
    </source>
</evidence>
<dbReference type="Pfam" id="PF03772">
    <property type="entry name" value="Competence"/>
    <property type="match status" value="1"/>
</dbReference>
<keyword evidence="3 7" id="KW-0812">Transmembrane</keyword>
<sequence length="681" mass="71938">MRAVASIEAVLLAQRGHLFGWVPVCLGTGIGLYFWLKVEPTLGVYLVLLVISGLALLFSKVVGAAIGPIAVGAALIGIGVTLGGARAHFVAEPVLGWRYYGPVEGRVVAIDRSASDAVRLTLDQVRLEDIARERTPARVRMSLHGDQGFIEPRPGMVVILTGHLSPPAGPVEPGGFDFRRHAWFDRLGGIGYTRTPVLELKDADRVPWVARQRTRLSAAIRARVDGDAGAFAAAILTGDRSAIPEEVVTDLRRANLAHLLAISGLHMGLLTGVVFGLVRLVLALIPRGALYWPNRKIAALAALLMGACYLALSGGAVATERAYIMVAVMFVAVLFDRRAITLRAVAVAAIIVLCRRPEELTGPGFQMSFAATVALVAVFAALRSAGSPPGWVRPLLAVVLSSVVAGLATAPVAAAHFNQVSHYGYVANLLSVPVMGTVVIPAAVAAAILWPLGLDWLALAVMEAGLRWILWVAAQVSGLDDAVGHVPTPPVAVLPLLAIGAALLVLWRGRGRWIGLLPALLAGWLWHDVRRPDILIAETGGLIGVMTASGRALSKPTGDGFAAMVWLENDGAPIQQDQAAAKGYEVARARVGLLHLTGKRRAEALTGCGGARLLVLNLPDPAVRPCVVYDSERLSRTGAIAGWLVEEGLRLETAASRSGRRLWTPLTSKTGPDDAGPVLLE</sequence>
<dbReference type="PANTHER" id="PTHR30619">
    <property type="entry name" value="DNA INTERNALIZATION/COMPETENCE PROTEIN COMEC/REC2"/>
    <property type="match status" value="1"/>
</dbReference>
<dbReference type="GO" id="GO:0005886">
    <property type="term" value="C:plasma membrane"/>
    <property type="evidence" value="ECO:0007669"/>
    <property type="project" value="UniProtKB-SubCell"/>
</dbReference>
<comment type="subcellular location">
    <subcellularLocation>
        <location evidence="1">Cell membrane</location>
        <topology evidence="1">Multi-pass membrane protein</topology>
    </subcellularLocation>
</comment>
<evidence type="ECO:0000259" key="8">
    <source>
        <dbReference type="Pfam" id="PF03772"/>
    </source>
</evidence>
<feature type="transmembrane region" description="Helical" evidence="7">
    <location>
        <begin position="486"/>
        <end position="507"/>
    </location>
</feature>
<feature type="transmembrane region" description="Helical" evidence="7">
    <location>
        <begin position="297"/>
        <end position="317"/>
    </location>
</feature>
<evidence type="ECO:0000256" key="4">
    <source>
        <dbReference type="ARBA" id="ARBA00022989"/>
    </source>
</evidence>
<feature type="transmembrane region" description="Helical" evidence="7">
    <location>
        <begin position="394"/>
        <end position="417"/>
    </location>
</feature>
<keyword evidence="2" id="KW-1003">Cell membrane</keyword>
<dbReference type="AlphaFoldDB" id="A0A5C5GBX2"/>
<keyword evidence="5 7" id="KW-0472">Membrane</keyword>
<gene>
    <name evidence="10" type="ORF">FHY64_03015</name>
</gene>
<proteinExistence type="predicted"/>
<organism evidence="10 11">
    <name type="scientific">Pelagovum pacificum</name>
    <dbReference type="NCBI Taxonomy" id="2588711"/>
    <lineage>
        <taxon>Bacteria</taxon>
        <taxon>Pseudomonadati</taxon>
        <taxon>Pseudomonadota</taxon>
        <taxon>Alphaproteobacteria</taxon>
        <taxon>Rhodobacterales</taxon>
        <taxon>Paracoccaceae</taxon>
        <taxon>Pelagovum</taxon>
    </lineage>
</organism>
<keyword evidence="11" id="KW-1185">Reference proteome</keyword>
<dbReference type="RefSeq" id="WP_140192961.1">
    <property type="nucleotide sequence ID" value="NZ_CP065915.1"/>
</dbReference>